<dbReference type="EMBL" id="ML979132">
    <property type="protein sequence ID" value="KAF1921640.1"/>
    <property type="molecule type" value="Genomic_DNA"/>
</dbReference>
<gene>
    <name evidence="1" type="ORF">BDU57DRAFT_510558</name>
</gene>
<dbReference type="AlphaFoldDB" id="A0A6A5R3A5"/>
<keyword evidence="2" id="KW-1185">Reference proteome</keyword>
<sequence>MTSLSSKHVIRLANDAHISTKEPGSGEAWEVMEGETAKNIAQDAHDEEWVVVEKVWGGEEGP</sequence>
<dbReference type="Proteomes" id="UP000800096">
    <property type="component" value="Unassembled WGS sequence"/>
</dbReference>
<organism evidence="1 2">
    <name type="scientific">Ampelomyces quisqualis</name>
    <name type="common">Powdery mildew agent</name>
    <dbReference type="NCBI Taxonomy" id="50730"/>
    <lineage>
        <taxon>Eukaryota</taxon>
        <taxon>Fungi</taxon>
        <taxon>Dikarya</taxon>
        <taxon>Ascomycota</taxon>
        <taxon>Pezizomycotina</taxon>
        <taxon>Dothideomycetes</taxon>
        <taxon>Pleosporomycetidae</taxon>
        <taxon>Pleosporales</taxon>
        <taxon>Pleosporineae</taxon>
        <taxon>Phaeosphaeriaceae</taxon>
        <taxon>Ampelomyces</taxon>
    </lineage>
</organism>
<reference evidence="1" key="1">
    <citation type="journal article" date="2020" name="Stud. Mycol.">
        <title>101 Dothideomycetes genomes: a test case for predicting lifestyles and emergence of pathogens.</title>
        <authorList>
            <person name="Haridas S."/>
            <person name="Albert R."/>
            <person name="Binder M."/>
            <person name="Bloem J."/>
            <person name="Labutti K."/>
            <person name="Salamov A."/>
            <person name="Andreopoulos B."/>
            <person name="Baker S."/>
            <person name="Barry K."/>
            <person name="Bills G."/>
            <person name="Bluhm B."/>
            <person name="Cannon C."/>
            <person name="Castanera R."/>
            <person name="Culley D."/>
            <person name="Daum C."/>
            <person name="Ezra D."/>
            <person name="Gonzalez J."/>
            <person name="Henrissat B."/>
            <person name="Kuo A."/>
            <person name="Liang C."/>
            <person name="Lipzen A."/>
            <person name="Lutzoni F."/>
            <person name="Magnuson J."/>
            <person name="Mondo S."/>
            <person name="Nolan M."/>
            <person name="Ohm R."/>
            <person name="Pangilinan J."/>
            <person name="Park H.-J."/>
            <person name="Ramirez L."/>
            <person name="Alfaro M."/>
            <person name="Sun H."/>
            <person name="Tritt A."/>
            <person name="Yoshinaga Y."/>
            <person name="Zwiers L.-H."/>
            <person name="Turgeon B."/>
            <person name="Goodwin S."/>
            <person name="Spatafora J."/>
            <person name="Crous P."/>
            <person name="Grigoriev I."/>
        </authorList>
    </citation>
    <scope>NUCLEOTIDE SEQUENCE</scope>
    <source>
        <strain evidence="1">HMLAC05119</strain>
    </source>
</reference>
<evidence type="ECO:0000313" key="1">
    <source>
        <dbReference type="EMBL" id="KAF1921640.1"/>
    </source>
</evidence>
<name>A0A6A5R3A5_AMPQU</name>
<evidence type="ECO:0000313" key="2">
    <source>
        <dbReference type="Proteomes" id="UP000800096"/>
    </source>
</evidence>
<protein>
    <submittedName>
        <fullName evidence="1">Uncharacterized protein</fullName>
    </submittedName>
</protein>
<proteinExistence type="predicted"/>
<accession>A0A6A5R3A5</accession>